<comment type="caution">
    <text evidence="6">The sequence shown here is derived from an EMBL/GenBank/DDBJ whole genome shotgun (WGS) entry which is preliminary data.</text>
</comment>
<keyword evidence="7" id="KW-1185">Reference proteome</keyword>
<dbReference type="AlphaFoldDB" id="A0AAE3DPL5"/>
<feature type="transmembrane region" description="Helical" evidence="4">
    <location>
        <begin position="7"/>
        <end position="27"/>
    </location>
</feature>
<evidence type="ECO:0000256" key="3">
    <source>
        <dbReference type="ARBA" id="ARBA00022729"/>
    </source>
</evidence>
<dbReference type="PANTHER" id="PTHR46847">
    <property type="entry name" value="D-ALLOSE-BINDING PERIPLASMIC PROTEIN-RELATED"/>
    <property type="match status" value="1"/>
</dbReference>
<keyword evidence="4" id="KW-0812">Transmembrane</keyword>
<keyword evidence="4" id="KW-1133">Transmembrane helix</keyword>
<dbReference type="SUPFAM" id="SSF53822">
    <property type="entry name" value="Periplasmic binding protein-like I"/>
    <property type="match status" value="1"/>
</dbReference>
<accession>A0AAE3DPL5</accession>
<comment type="similarity">
    <text evidence="2">Belongs to the bacterial solute-binding protein 2 family.</text>
</comment>
<evidence type="ECO:0000256" key="4">
    <source>
        <dbReference type="SAM" id="Phobius"/>
    </source>
</evidence>
<keyword evidence="3" id="KW-0732">Signal</keyword>
<reference evidence="6 7" key="1">
    <citation type="submission" date="2021-10" db="EMBL/GenBank/DDBJ databases">
        <title>Anaerobic single-cell dispensing facilitates the cultivation of human gut bacteria.</title>
        <authorList>
            <person name="Afrizal A."/>
        </authorList>
    </citation>
    <scope>NUCLEOTIDE SEQUENCE [LARGE SCALE GENOMIC DNA]</scope>
    <source>
        <strain evidence="6 7">CLA-AA-H277</strain>
    </source>
</reference>
<organism evidence="6 7">
    <name type="scientific">Fusicatenibacter faecihominis</name>
    <dbReference type="NCBI Taxonomy" id="2881276"/>
    <lineage>
        <taxon>Bacteria</taxon>
        <taxon>Bacillati</taxon>
        <taxon>Bacillota</taxon>
        <taxon>Clostridia</taxon>
        <taxon>Lachnospirales</taxon>
        <taxon>Lachnospiraceae</taxon>
        <taxon>Fusicatenibacter</taxon>
    </lineage>
</organism>
<comment type="subcellular location">
    <subcellularLocation>
        <location evidence="1">Cell envelope</location>
    </subcellularLocation>
</comment>
<dbReference type="Gene3D" id="3.40.50.2300">
    <property type="match status" value="2"/>
</dbReference>
<evidence type="ECO:0000313" key="6">
    <source>
        <dbReference type="EMBL" id="MCC2188222.1"/>
    </source>
</evidence>
<dbReference type="CDD" id="cd20006">
    <property type="entry name" value="PBP1_ABC_sugar_binding-like"/>
    <property type="match status" value="1"/>
</dbReference>
<dbReference type="PANTHER" id="PTHR46847:SF1">
    <property type="entry name" value="D-ALLOSE-BINDING PERIPLASMIC PROTEIN-RELATED"/>
    <property type="match status" value="1"/>
</dbReference>
<evidence type="ECO:0000256" key="2">
    <source>
        <dbReference type="ARBA" id="ARBA00007639"/>
    </source>
</evidence>
<dbReference type="InterPro" id="IPR025997">
    <property type="entry name" value="SBP_2_dom"/>
</dbReference>
<dbReference type="GO" id="GO:0030313">
    <property type="term" value="C:cell envelope"/>
    <property type="evidence" value="ECO:0007669"/>
    <property type="project" value="UniProtKB-SubCell"/>
</dbReference>
<feature type="domain" description="Periplasmic binding protein" evidence="5">
    <location>
        <begin position="47"/>
        <end position="294"/>
    </location>
</feature>
<evidence type="ECO:0000259" key="5">
    <source>
        <dbReference type="Pfam" id="PF13407"/>
    </source>
</evidence>
<dbReference type="InterPro" id="IPR028082">
    <property type="entry name" value="Peripla_BP_I"/>
</dbReference>
<name>A0AAE3DPL5_9FIRM</name>
<protein>
    <submittedName>
        <fullName evidence="6">Substrate-binding domain-containing protein</fullName>
    </submittedName>
</protein>
<sequence>MKNNGKYIVGLIILILVLVFGAGIIIVNRSSTARRIQVVYIPKARDDANDFWTSLLKGAQMAANEYDVDLTILAPDSEQDFEAQVRYIDEAIAMNPNAIILSPSSKSEITEAANRIVVAGIRLVLIDSELDQNLQSIVIETDNVAAGRKMGEFILTHLPENPVIGVVSHVKSSSTAQERYQGLCEGLGDEKEHIVGTVYCDSNYEKAYNRTKALLEEHPDINILVGLNEYSAIGAGKAVRDLGLSDSILMVGFDSSIEEVQMLEEGVFNAIIVQKPFNMGYLGVENTVLLLRGEILPEMVDSGSELITKENMYTDENQKFLFPFLD</sequence>
<dbReference type="RefSeq" id="WP_227613873.1">
    <property type="nucleotide sequence ID" value="NZ_JAJEPR010000001.1"/>
</dbReference>
<keyword evidence="4" id="KW-0472">Membrane</keyword>
<dbReference type="GO" id="GO:0030246">
    <property type="term" value="F:carbohydrate binding"/>
    <property type="evidence" value="ECO:0007669"/>
    <property type="project" value="UniProtKB-ARBA"/>
</dbReference>
<evidence type="ECO:0000256" key="1">
    <source>
        <dbReference type="ARBA" id="ARBA00004196"/>
    </source>
</evidence>
<gene>
    <name evidence="6" type="ORF">LKD71_00050</name>
</gene>
<proteinExistence type="inferred from homology"/>
<evidence type="ECO:0000313" key="7">
    <source>
        <dbReference type="Proteomes" id="UP001197875"/>
    </source>
</evidence>
<dbReference type="Proteomes" id="UP001197875">
    <property type="component" value="Unassembled WGS sequence"/>
</dbReference>
<dbReference type="Pfam" id="PF13407">
    <property type="entry name" value="Peripla_BP_4"/>
    <property type="match status" value="1"/>
</dbReference>
<dbReference type="EMBL" id="JAJEPR010000001">
    <property type="protein sequence ID" value="MCC2188222.1"/>
    <property type="molecule type" value="Genomic_DNA"/>
</dbReference>